<reference evidence="8" key="3">
    <citation type="submission" date="2025-09" db="UniProtKB">
        <authorList>
            <consortium name="Ensembl"/>
        </authorList>
    </citation>
    <scope>IDENTIFICATION</scope>
</reference>
<dbReference type="GO" id="GO:0005634">
    <property type="term" value="C:nucleus"/>
    <property type="evidence" value="ECO:0007669"/>
    <property type="project" value="UniProtKB-SubCell"/>
</dbReference>
<keyword evidence="5" id="KW-0539">Nucleus</keyword>
<proteinExistence type="inferred from homology"/>
<feature type="domain" description="Synaptonemal complex protein 2 armadillo-repeat-like" evidence="6">
    <location>
        <begin position="26"/>
        <end position="166"/>
    </location>
</feature>
<keyword evidence="4" id="KW-0158">Chromosome</keyword>
<dbReference type="InterPro" id="IPR040560">
    <property type="entry name" value="SYCP2_SLD"/>
</dbReference>
<dbReference type="InParanoid" id="A0A667ZG98"/>
<name>A0A667ZG98_9TELE</name>
<evidence type="ECO:0008006" key="10">
    <source>
        <dbReference type="Google" id="ProtNLM"/>
    </source>
</evidence>
<evidence type="ECO:0000256" key="1">
    <source>
        <dbReference type="ARBA" id="ARBA00004123"/>
    </source>
</evidence>
<comment type="subcellular location">
    <subcellularLocation>
        <location evidence="2">Chromosome</location>
    </subcellularLocation>
    <subcellularLocation>
        <location evidence="1">Nucleus</location>
    </subcellularLocation>
</comment>
<evidence type="ECO:0000256" key="4">
    <source>
        <dbReference type="ARBA" id="ARBA00022454"/>
    </source>
</evidence>
<evidence type="ECO:0000313" key="8">
    <source>
        <dbReference type="Ensembl" id="ENSMMDP00005031921.1"/>
    </source>
</evidence>
<dbReference type="InterPro" id="IPR041322">
    <property type="entry name" value="SYCP2_ARLD"/>
</dbReference>
<reference evidence="8" key="2">
    <citation type="submission" date="2025-08" db="UniProtKB">
        <authorList>
            <consortium name="Ensembl"/>
        </authorList>
    </citation>
    <scope>IDENTIFICATION</scope>
</reference>
<reference evidence="8" key="1">
    <citation type="submission" date="2019-06" db="EMBL/GenBank/DDBJ databases">
        <authorList>
            <consortium name="Wellcome Sanger Institute Data Sharing"/>
        </authorList>
    </citation>
    <scope>NUCLEOTIDE SEQUENCE [LARGE SCALE GENOMIC DNA]</scope>
</reference>
<dbReference type="Proteomes" id="UP000472263">
    <property type="component" value="Chromosome 10"/>
</dbReference>
<organism evidence="8 9">
    <name type="scientific">Myripristis murdjan</name>
    <name type="common">pinecone soldierfish</name>
    <dbReference type="NCBI Taxonomy" id="586833"/>
    <lineage>
        <taxon>Eukaryota</taxon>
        <taxon>Metazoa</taxon>
        <taxon>Chordata</taxon>
        <taxon>Craniata</taxon>
        <taxon>Vertebrata</taxon>
        <taxon>Euteleostomi</taxon>
        <taxon>Actinopterygii</taxon>
        <taxon>Neopterygii</taxon>
        <taxon>Teleostei</taxon>
        <taxon>Neoteleostei</taxon>
        <taxon>Acanthomorphata</taxon>
        <taxon>Holocentriformes</taxon>
        <taxon>Holocentridae</taxon>
        <taxon>Myripristis</taxon>
    </lineage>
</organism>
<keyword evidence="9" id="KW-1185">Reference proteome</keyword>
<evidence type="ECO:0000259" key="6">
    <source>
        <dbReference type="Pfam" id="PF18581"/>
    </source>
</evidence>
<dbReference type="PANTHER" id="PTHR15607:SF18">
    <property type="entry name" value="SYNAPTONEMAL COMPLEX PROTEIN 2-LIKE ISOFORM X1"/>
    <property type="match status" value="1"/>
</dbReference>
<feature type="domain" description="Synaptonemal complex protein 2 Spt16M-like" evidence="7">
    <location>
        <begin position="258"/>
        <end position="374"/>
    </location>
</feature>
<evidence type="ECO:0000256" key="3">
    <source>
        <dbReference type="ARBA" id="ARBA00007960"/>
    </source>
</evidence>
<dbReference type="Pfam" id="PF18581">
    <property type="entry name" value="SYCP2_ARLD"/>
    <property type="match status" value="1"/>
</dbReference>
<dbReference type="Ensembl" id="ENSMMDT00005032640.1">
    <property type="protein sequence ID" value="ENSMMDP00005031921.1"/>
    <property type="gene ID" value="ENSMMDG00005015064.1"/>
</dbReference>
<dbReference type="InterPro" id="IPR024835">
    <property type="entry name" value="SYCP2-like"/>
</dbReference>
<sequence>MELSVDECWRRGDSSSLVALMYREGLSASLVTRLHRHVTKELHRAGFSGVGVLMKALGIVSERDDDLQLLLTHGLGTKVLLWFETLRGLLTSDLHRDSAPLLSLMEQFYDYFLLLAPASLQAPVSLLLVLLVQLARLVLEPGIIFRLRLEAIRTYNSILESLSREQRRQIQTDTNQCNILDQMAAAVLIVGDYELQVSLSEALCRLTPRKDREQRANQWFCSRDISGAFCNIRDGDFEVDCRRFLNSVNCYRGNERRVYTFPCLRVFLGSTELLRPQDDKLDEFWIDFNLESQRVSFFIDEPEGYLWGAIHLLKQEVNHYSLHCKKNESSEDETILTIHLINPIMHHNSAAQTVEMWFSCEHHSQLEEAAGHVLKSRLTLQNRLSAATEEQAWLPGKPVAIETSADVQTVSSPEILMFEKNPEVCFLIPLKCISLGFLSSSLIRSICHFESIFILFSKIEKRRT</sequence>
<dbReference type="Pfam" id="PF18584">
    <property type="entry name" value="SYCP2_SLD"/>
    <property type="match status" value="1"/>
</dbReference>
<comment type="similarity">
    <text evidence="3">Belongs to the SYCP2 family.</text>
</comment>
<dbReference type="GeneTree" id="ENSGT00530000063859"/>
<evidence type="ECO:0000313" key="9">
    <source>
        <dbReference type="Proteomes" id="UP000472263"/>
    </source>
</evidence>
<evidence type="ECO:0000256" key="5">
    <source>
        <dbReference type="ARBA" id="ARBA00023242"/>
    </source>
</evidence>
<dbReference type="AlphaFoldDB" id="A0A667ZG98"/>
<accession>A0A667ZG98</accession>
<dbReference type="PANTHER" id="PTHR15607">
    <property type="entry name" value="SYNAPTONEMAL COMPLEX PROTEIN-RELATED"/>
    <property type="match status" value="1"/>
</dbReference>
<evidence type="ECO:0000256" key="2">
    <source>
        <dbReference type="ARBA" id="ARBA00004286"/>
    </source>
</evidence>
<protein>
    <recommendedName>
        <fullName evidence="10">Synaptonemal complex protein 2 like</fullName>
    </recommendedName>
</protein>
<evidence type="ECO:0000259" key="7">
    <source>
        <dbReference type="Pfam" id="PF18584"/>
    </source>
</evidence>
<dbReference type="GO" id="GO:0005694">
    <property type="term" value="C:chromosome"/>
    <property type="evidence" value="ECO:0007669"/>
    <property type="project" value="UniProtKB-SubCell"/>
</dbReference>